<evidence type="ECO:0000313" key="15">
    <source>
        <dbReference type="Proteomes" id="UP000198866"/>
    </source>
</evidence>
<evidence type="ECO:0000256" key="9">
    <source>
        <dbReference type="ARBA" id="ARBA00060597"/>
    </source>
</evidence>
<dbReference type="NCBIfam" id="TIGR00236">
    <property type="entry name" value="wecB"/>
    <property type="match status" value="1"/>
</dbReference>
<name>A0A1H6T556_9BURK</name>
<dbReference type="Pfam" id="PF02350">
    <property type="entry name" value="Epimerase_2"/>
    <property type="match status" value="1"/>
</dbReference>
<gene>
    <name evidence="14" type="ORF">SAMN05192539_1003373</name>
</gene>
<comment type="catalytic activity">
    <reaction evidence="5">
        <text>UDP-N-acetyl-alpha-D-glucosamine = UDP-N-acetyl-alpha-D-mannosamine</text>
        <dbReference type="Rhea" id="RHEA:17213"/>
        <dbReference type="ChEBI" id="CHEBI:57705"/>
        <dbReference type="ChEBI" id="CHEBI:68623"/>
        <dbReference type="EC" id="5.1.3.14"/>
    </reaction>
</comment>
<feature type="compositionally biased region" description="Polar residues" evidence="12">
    <location>
        <begin position="432"/>
        <end position="441"/>
    </location>
</feature>
<keyword evidence="15" id="KW-1185">Reference proteome</keyword>
<evidence type="ECO:0000256" key="7">
    <source>
        <dbReference type="ARBA" id="ARBA00038858"/>
    </source>
</evidence>
<dbReference type="STRING" id="667676.SAMN05192539_1003373"/>
<dbReference type="CDD" id="cd03786">
    <property type="entry name" value="GTB_UDP-GlcNAc_2-Epimerase"/>
    <property type="match status" value="1"/>
</dbReference>
<dbReference type="GO" id="GO:0008761">
    <property type="term" value="F:UDP-N-acetylglucosamine 2-epimerase activity"/>
    <property type="evidence" value="ECO:0007669"/>
    <property type="project" value="UniProtKB-EC"/>
</dbReference>
<organism evidence="14 15">
    <name type="scientific">Paraburkholderia diazotrophica</name>
    <dbReference type="NCBI Taxonomy" id="667676"/>
    <lineage>
        <taxon>Bacteria</taxon>
        <taxon>Pseudomonadati</taxon>
        <taxon>Pseudomonadota</taxon>
        <taxon>Betaproteobacteria</taxon>
        <taxon>Burkholderiales</taxon>
        <taxon>Burkholderiaceae</taxon>
        <taxon>Paraburkholderia</taxon>
    </lineage>
</organism>
<dbReference type="GO" id="GO:0005737">
    <property type="term" value="C:cytoplasm"/>
    <property type="evidence" value="ECO:0007669"/>
    <property type="project" value="UniProtKB-SubCell"/>
</dbReference>
<dbReference type="InterPro" id="IPR003331">
    <property type="entry name" value="UDP_GlcNAc_Epimerase_2_dom"/>
</dbReference>
<dbReference type="EMBL" id="FNYE01000003">
    <property type="protein sequence ID" value="SEI71375.1"/>
    <property type="molecule type" value="Genomic_DNA"/>
</dbReference>
<evidence type="ECO:0000256" key="2">
    <source>
        <dbReference type="ARBA" id="ARBA00022985"/>
    </source>
</evidence>
<evidence type="ECO:0000313" key="14">
    <source>
        <dbReference type="EMBL" id="SEI71375.1"/>
    </source>
</evidence>
<dbReference type="Proteomes" id="UP000198866">
    <property type="component" value="Unassembled WGS sequence"/>
</dbReference>
<evidence type="ECO:0000256" key="10">
    <source>
        <dbReference type="ARBA" id="ARBA00070970"/>
    </source>
</evidence>
<dbReference type="GO" id="GO:0009103">
    <property type="term" value="P:lipopolysaccharide biosynthetic process"/>
    <property type="evidence" value="ECO:0007669"/>
    <property type="project" value="UniProtKB-KW"/>
</dbReference>
<evidence type="ECO:0000256" key="3">
    <source>
        <dbReference type="ARBA" id="ARBA00023026"/>
    </source>
</evidence>
<reference evidence="15" key="1">
    <citation type="submission" date="2016-10" db="EMBL/GenBank/DDBJ databases">
        <authorList>
            <person name="Varghese N."/>
            <person name="Submissions S."/>
        </authorList>
    </citation>
    <scope>NUCLEOTIDE SEQUENCE [LARGE SCALE GENOMIC DNA]</scope>
    <source>
        <strain evidence="15">LMG 26031</strain>
    </source>
</reference>
<dbReference type="InterPro" id="IPR029767">
    <property type="entry name" value="WecB-like"/>
</dbReference>
<comment type="function">
    <text evidence="8">May be involved in synthesis of N-acetyltrideoxygalactose, a component of exopolysaccharide EPS I which functions as a virulence factor.</text>
</comment>
<keyword evidence="2" id="KW-0448">Lipopolysaccharide biosynthesis</keyword>
<keyword evidence="4 11" id="KW-0413">Isomerase</keyword>
<dbReference type="PANTHER" id="PTHR43174">
    <property type="entry name" value="UDP-N-ACETYLGLUCOSAMINE 2-EPIMERASE"/>
    <property type="match status" value="1"/>
</dbReference>
<evidence type="ECO:0000256" key="8">
    <source>
        <dbReference type="ARBA" id="ARBA00057006"/>
    </source>
</evidence>
<dbReference type="AlphaFoldDB" id="A0A1H6T556"/>
<evidence type="ECO:0000256" key="4">
    <source>
        <dbReference type="ARBA" id="ARBA00023235"/>
    </source>
</evidence>
<dbReference type="Gene3D" id="3.40.50.2000">
    <property type="entry name" value="Glycogen Phosphorylase B"/>
    <property type="match status" value="2"/>
</dbReference>
<evidence type="ECO:0000256" key="1">
    <source>
        <dbReference type="ARBA" id="ARBA00004496"/>
    </source>
</evidence>
<dbReference type="SUPFAM" id="SSF53756">
    <property type="entry name" value="UDP-Glycosyltransferase/glycogen phosphorylase"/>
    <property type="match status" value="1"/>
</dbReference>
<sequence length="441" mass="48496">MRKVLTVFGTRPEAIKMAPLVQKLREAPGFDVQVCVTGQHREMLDQVLGLFDISPDFDLDVMRKRQSLTEITSDILNSIGEVYDSVNPEIVLVHGDTTTTLAASLAAFYRRVKVGHVEAGLRTGNIWSPWPEELNRKLCDAVSSWHFAPTARARDNLLAEGANAKQIVLTGNTVIDALLGVRRKIESDFNLAEAISLRFPGIDWTRRIILVTGHRRESFGEPFRKFCTALRILAQSYPDVQIVYPVHLNPNVREPAEQILRDSPNIYLTGPQDYLPFVFLMTRAYLVITDSGGVQEEAPSLGKPVLVTRDTTERPEAIEAGTARLVGTDIGRILTEASSLLDNEHAYRSMACATNPYGDGQACTRIVAALEEASARAPIHVANAPMLVDVLAPIASPYLPVEDSEDIVVPDLDIPGTKKPDSEPSIDVSLDETGNVNVRPD</sequence>
<protein>
    <recommendedName>
        <fullName evidence="10">Probable UDP-N-acetylglucosamine 2-epimerase</fullName>
        <ecNumber evidence="7">5.1.3.14</ecNumber>
    </recommendedName>
</protein>
<comment type="pathway">
    <text evidence="9">Glycan metabolism; exopolysaccharide EPS I biosynthesis.</text>
</comment>
<feature type="region of interest" description="Disordered" evidence="12">
    <location>
        <begin position="410"/>
        <end position="441"/>
    </location>
</feature>
<dbReference type="PANTHER" id="PTHR43174:SF2">
    <property type="entry name" value="UDP-N-ACETYLGLUCOSAMINE 2-EPIMERASE"/>
    <property type="match status" value="1"/>
</dbReference>
<keyword evidence="3" id="KW-0843">Virulence</keyword>
<dbReference type="FunFam" id="3.40.50.2000:FF:000043">
    <property type="entry name" value="UDP-N-acetylglucosamine 2-epimerase"/>
    <property type="match status" value="1"/>
</dbReference>
<dbReference type="EC" id="5.1.3.14" evidence="7"/>
<evidence type="ECO:0000256" key="5">
    <source>
        <dbReference type="ARBA" id="ARBA00036080"/>
    </source>
</evidence>
<evidence type="ECO:0000256" key="12">
    <source>
        <dbReference type="SAM" id="MobiDB-lite"/>
    </source>
</evidence>
<evidence type="ECO:0000256" key="6">
    <source>
        <dbReference type="ARBA" id="ARBA00038209"/>
    </source>
</evidence>
<evidence type="ECO:0000256" key="11">
    <source>
        <dbReference type="RuleBase" id="RU003513"/>
    </source>
</evidence>
<feature type="domain" description="UDP-N-acetylglucosamine 2-epimerase" evidence="13">
    <location>
        <begin position="23"/>
        <end position="371"/>
    </location>
</feature>
<comment type="similarity">
    <text evidence="6 11">Belongs to the UDP-N-acetylglucosamine 2-epimerase family.</text>
</comment>
<dbReference type="OrthoDB" id="9803238at2"/>
<evidence type="ECO:0000259" key="13">
    <source>
        <dbReference type="Pfam" id="PF02350"/>
    </source>
</evidence>
<comment type="subcellular location">
    <subcellularLocation>
        <location evidence="1">Cytoplasm</location>
    </subcellularLocation>
</comment>
<proteinExistence type="inferred from homology"/>
<accession>A0A1H6T556</accession>